<dbReference type="PROSITE" id="PS51007">
    <property type="entry name" value="CYTC"/>
    <property type="match status" value="3"/>
</dbReference>
<dbReference type="GO" id="GO:0020037">
    <property type="term" value="F:heme binding"/>
    <property type="evidence" value="ECO:0007669"/>
    <property type="project" value="InterPro"/>
</dbReference>
<dbReference type="InterPro" id="IPR051459">
    <property type="entry name" value="Cytochrome_c-type_DH"/>
</dbReference>
<dbReference type="InterPro" id="IPR036909">
    <property type="entry name" value="Cyt_c-like_dom_sf"/>
</dbReference>
<keyword evidence="3 5" id="KW-0408">Iron</keyword>
<feature type="domain" description="Cytochrome c" evidence="6">
    <location>
        <begin position="45"/>
        <end position="148"/>
    </location>
</feature>
<proteinExistence type="predicted"/>
<dbReference type="PIRSF" id="PIRSF000018">
    <property type="entry name" value="Mb_ADH_cyt_c"/>
    <property type="match status" value="1"/>
</dbReference>
<protein>
    <submittedName>
        <fullName evidence="7">C-type cytochrome</fullName>
    </submittedName>
</protein>
<evidence type="ECO:0000256" key="2">
    <source>
        <dbReference type="ARBA" id="ARBA00022723"/>
    </source>
</evidence>
<comment type="cofactor">
    <cofactor evidence="4">
        <name>heme c</name>
        <dbReference type="ChEBI" id="CHEBI:61717"/>
    </cofactor>
    <text evidence="4">Binds 3 heme c groups covalently per subunit.</text>
</comment>
<evidence type="ECO:0000256" key="4">
    <source>
        <dbReference type="PIRSR" id="PIRSR000018-50"/>
    </source>
</evidence>
<dbReference type="GO" id="GO:0016020">
    <property type="term" value="C:membrane"/>
    <property type="evidence" value="ECO:0007669"/>
    <property type="project" value="InterPro"/>
</dbReference>
<name>A0A9X4BL99_9GAMM</name>
<dbReference type="RefSeq" id="WP_263544125.1">
    <property type="nucleotide sequence ID" value="NZ_JAOVZO020000020.1"/>
</dbReference>
<keyword evidence="1 4" id="KW-0349">Heme</keyword>
<dbReference type="InterPro" id="IPR009056">
    <property type="entry name" value="Cyt_c-like_dom"/>
</dbReference>
<dbReference type="Pfam" id="PF00034">
    <property type="entry name" value="Cytochrom_C"/>
    <property type="match status" value="2"/>
</dbReference>
<evidence type="ECO:0000256" key="5">
    <source>
        <dbReference type="PIRSR" id="PIRSR000018-51"/>
    </source>
</evidence>
<keyword evidence="8" id="KW-1185">Reference proteome</keyword>
<feature type="binding site" description="axial binding residue" evidence="5">
    <location>
        <position position="209"/>
    </location>
    <ligand>
        <name>heme c</name>
        <dbReference type="ChEBI" id="CHEBI:61717"/>
        <label>2</label>
    </ligand>
    <ligandPart>
        <name>Fe</name>
        <dbReference type="ChEBI" id="CHEBI:18248"/>
    </ligandPart>
</feature>
<evidence type="ECO:0000313" key="7">
    <source>
        <dbReference type="EMBL" id="MDC8015102.1"/>
    </source>
</evidence>
<dbReference type="GO" id="GO:0005506">
    <property type="term" value="F:iron ion binding"/>
    <property type="evidence" value="ECO:0007669"/>
    <property type="project" value="InterPro"/>
</dbReference>
<dbReference type="InterPro" id="IPR014353">
    <property type="entry name" value="Membr-bd_ADH_cyt_c"/>
</dbReference>
<dbReference type="GO" id="GO:0009055">
    <property type="term" value="F:electron transfer activity"/>
    <property type="evidence" value="ECO:0007669"/>
    <property type="project" value="InterPro"/>
</dbReference>
<dbReference type="EMBL" id="JAOVZO020000020">
    <property type="protein sequence ID" value="MDC8015102.1"/>
    <property type="molecule type" value="Genomic_DNA"/>
</dbReference>
<feature type="binding site" description="covalent" evidence="4">
    <location>
        <position position="59"/>
    </location>
    <ligand>
        <name>heme c</name>
        <dbReference type="ChEBI" id="CHEBI:61717"/>
        <label>1</label>
    </ligand>
</feature>
<organism evidence="7 8">
    <name type="scientific">Tahibacter soli</name>
    <dbReference type="NCBI Taxonomy" id="2983605"/>
    <lineage>
        <taxon>Bacteria</taxon>
        <taxon>Pseudomonadati</taxon>
        <taxon>Pseudomonadota</taxon>
        <taxon>Gammaproteobacteria</taxon>
        <taxon>Lysobacterales</taxon>
        <taxon>Rhodanobacteraceae</taxon>
        <taxon>Tahibacter</taxon>
    </lineage>
</organism>
<dbReference type="Gene3D" id="1.10.760.10">
    <property type="entry name" value="Cytochrome c-like domain"/>
    <property type="match status" value="3"/>
</dbReference>
<feature type="binding site" description="covalent" evidence="4">
    <location>
        <position position="328"/>
    </location>
    <ligand>
        <name>heme c</name>
        <dbReference type="ChEBI" id="CHEBI:61717"/>
        <label>3</label>
    </ligand>
</feature>
<evidence type="ECO:0000256" key="3">
    <source>
        <dbReference type="ARBA" id="ARBA00023004"/>
    </source>
</evidence>
<evidence type="ECO:0000313" key="8">
    <source>
        <dbReference type="Proteomes" id="UP001139971"/>
    </source>
</evidence>
<dbReference type="PANTHER" id="PTHR35008:SF4">
    <property type="entry name" value="BLL4482 PROTEIN"/>
    <property type="match status" value="1"/>
</dbReference>
<dbReference type="AlphaFoldDB" id="A0A9X4BL99"/>
<feature type="binding site" description="axial binding residue" evidence="5">
    <location>
        <position position="329"/>
    </location>
    <ligand>
        <name>heme c</name>
        <dbReference type="ChEBI" id="CHEBI:61717"/>
        <label>3</label>
    </ligand>
    <ligandPart>
        <name>Fe</name>
        <dbReference type="ChEBI" id="CHEBI:18248"/>
    </ligandPart>
</feature>
<feature type="binding site" description="covalent" evidence="4">
    <location>
        <position position="208"/>
    </location>
    <ligand>
        <name>heme c</name>
        <dbReference type="ChEBI" id="CHEBI:61717"/>
        <label>2</label>
    </ligand>
</feature>
<gene>
    <name evidence="7" type="ORF">OD750_021370</name>
</gene>
<dbReference type="GO" id="GO:0016614">
    <property type="term" value="F:oxidoreductase activity, acting on CH-OH group of donors"/>
    <property type="evidence" value="ECO:0007669"/>
    <property type="project" value="InterPro"/>
</dbReference>
<feature type="binding site" description="covalent" evidence="4">
    <location>
        <position position="205"/>
    </location>
    <ligand>
        <name>heme c</name>
        <dbReference type="ChEBI" id="CHEBI:61717"/>
        <label>2</label>
    </ligand>
</feature>
<feature type="domain" description="Cytochrome c" evidence="6">
    <location>
        <begin position="312"/>
        <end position="402"/>
    </location>
</feature>
<comment type="caution">
    <text evidence="7">The sequence shown here is derived from an EMBL/GenBank/DDBJ whole genome shotgun (WGS) entry which is preliminary data.</text>
</comment>
<feature type="binding site" description="covalent" evidence="4">
    <location>
        <position position="325"/>
    </location>
    <ligand>
        <name>heme c</name>
        <dbReference type="ChEBI" id="CHEBI:61717"/>
        <label>3</label>
    </ligand>
</feature>
<sequence>MMRRRRRRWGRWLLAAIVAGVLWLVAANIRWPDRGPVQTVSAAPEQLALGRYLVDAADCAACHTAPGGAPFAGGVALPTPFGTIHGTNITPDPDHGIGRYTADDFYRALTHGEARGGRQLYPAMPYPSYRRIARADADAIYAYLMTRPAAAVPNPRNDVGFPFNIRTLVNFWNFLYRDAEGAPASQGQSPAWQRGRYLVDTLGHCGDCHSPRGTLGQIEHARALTGNASLGRVAAPDITPAALAARGWDAHALDAYLAGGIAGPAAASGEMATVVALSTSRLSDDDRTAMITYLLGDSPAAAGPSAVAETDASLAPGRAHYLDLCAGCHGAEGRGVPHVAVALAGNSTLRDVNPHNLIIAILDGIPEHAYGDVERLQAMPGSARELADADVAALANWLRVRWGDQKPTVDAALVRVLRSPAAASH</sequence>
<dbReference type="Proteomes" id="UP001139971">
    <property type="component" value="Unassembled WGS sequence"/>
</dbReference>
<evidence type="ECO:0000259" key="6">
    <source>
        <dbReference type="PROSITE" id="PS51007"/>
    </source>
</evidence>
<feature type="binding site" description="covalent" evidence="4">
    <location>
        <position position="62"/>
    </location>
    <ligand>
        <name>heme c</name>
        <dbReference type="ChEBI" id="CHEBI:61717"/>
        <label>1</label>
    </ligand>
</feature>
<reference evidence="7" key="1">
    <citation type="submission" date="2023-02" db="EMBL/GenBank/DDBJ databases">
        <title>Tahibacter soli sp. nov. isolated from soil.</title>
        <authorList>
            <person name="Baek J.H."/>
            <person name="Lee J.K."/>
            <person name="Choi D.G."/>
            <person name="Jeon C.O."/>
        </authorList>
    </citation>
    <scope>NUCLEOTIDE SEQUENCE</scope>
    <source>
        <strain evidence="7">BL</strain>
    </source>
</reference>
<accession>A0A9X4BL99</accession>
<dbReference type="PANTHER" id="PTHR35008">
    <property type="entry name" value="BLL4482 PROTEIN-RELATED"/>
    <property type="match status" value="1"/>
</dbReference>
<keyword evidence="2 5" id="KW-0479">Metal-binding</keyword>
<feature type="domain" description="Cytochrome c" evidence="6">
    <location>
        <begin position="190"/>
        <end position="298"/>
    </location>
</feature>
<feature type="binding site" description="axial binding residue" evidence="5">
    <location>
        <position position="63"/>
    </location>
    <ligand>
        <name>heme c</name>
        <dbReference type="ChEBI" id="CHEBI:61717"/>
        <label>1</label>
    </ligand>
    <ligandPart>
        <name>Fe</name>
        <dbReference type="ChEBI" id="CHEBI:18248"/>
    </ligandPart>
</feature>
<evidence type="ECO:0000256" key="1">
    <source>
        <dbReference type="ARBA" id="ARBA00022617"/>
    </source>
</evidence>
<dbReference type="SUPFAM" id="SSF46626">
    <property type="entry name" value="Cytochrome c"/>
    <property type="match status" value="3"/>
</dbReference>